<dbReference type="EMBL" id="CP136894">
    <property type="protein sequence ID" value="WOL06374.1"/>
    <property type="molecule type" value="Genomic_DNA"/>
</dbReference>
<dbReference type="Pfam" id="PF00337">
    <property type="entry name" value="Gal-bind_lectin"/>
    <property type="match status" value="1"/>
</dbReference>
<dbReference type="SUPFAM" id="SSF49899">
    <property type="entry name" value="Concanavalin A-like lectins/glucanases"/>
    <property type="match status" value="1"/>
</dbReference>
<evidence type="ECO:0000256" key="12">
    <source>
        <dbReference type="ARBA" id="ARBA00023211"/>
    </source>
</evidence>
<gene>
    <name evidence="14" type="ORF">Cni_G15108</name>
</gene>
<evidence type="ECO:0000313" key="15">
    <source>
        <dbReference type="Proteomes" id="UP001327560"/>
    </source>
</evidence>
<reference evidence="14 15" key="1">
    <citation type="submission" date="2023-10" db="EMBL/GenBank/DDBJ databases">
        <title>Chromosome-scale genome assembly provides insights into flower coloration mechanisms of Canna indica.</title>
        <authorList>
            <person name="Li C."/>
        </authorList>
    </citation>
    <scope>NUCLEOTIDE SEQUENCE [LARGE SCALE GENOMIC DNA]</scope>
    <source>
        <tissue evidence="14">Flower</tissue>
    </source>
</reference>
<evidence type="ECO:0000256" key="1">
    <source>
        <dbReference type="ARBA" id="ARBA00001936"/>
    </source>
</evidence>
<feature type="domain" description="Galectin" evidence="13">
    <location>
        <begin position="151"/>
        <end position="347"/>
    </location>
</feature>
<evidence type="ECO:0000256" key="2">
    <source>
        <dbReference type="ARBA" id="ARBA00004323"/>
    </source>
</evidence>
<sequence>MKRWTGGIVILVLAVLLVIRYAILLSSTSAASQHLPSTSNPTAPSASPAAILPSLRGLDVLFSPLNFTTSMPQLGSHSSSKAVWSHMYNLLLRSDALPATADGVFEASIAWRELIAALDYGIEGKEAPSSVTGAAELEKRSCPFSISTNGRSVSIPCGFVEESAVTVVGTPVGLNGSSRFWIQLSGSHLSDRVDILPFVLHYNVSLGEDGTVLAQNSRTAVKGWGEWELCPAHGPRAVDGNLKVDGLVRCNEQFAESMSTPENANGSLPDDYKSTEHSKRSVHRTVGFPFIEGFPFTATLWAGLEGFHMTVNGRHETSFAYREWLEPWSVSEVTVGGDLNLLSLLVNGLPISEDPDLIDIDILKAPLIPKKRILMLVGIFSTANNFKRRMALRRSWMQYEDVRSGAVSVRFLIGLHKNKQVNLELWREAETYGDIQLMPFVDYYNLITLKTIAACILGTKILPAKYIMKTDDDAFVRIDEVLSSLRRNASSSALLYGLISLDSSPHRDEDSKWFVSPQVELLLRQLYTIKIINKKLSGITMQEWPHDSYPPWAHGPGYIISRDIAKFIVQGHQERYLQLFKLEDVAMGIWIEEYKHRGHEVNYVNDDRFHNDGCESNYILAHYQGPRLLLCLWEKLQKEHEAICCE</sequence>
<keyword evidence="5" id="KW-0328">Glycosyltransferase</keyword>
<name>A0AAQ3QCZ7_9LILI</name>
<dbReference type="InterPro" id="IPR002659">
    <property type="entry name" value="Glyco_trans_31"/>
</dbReference>
<dbReference type="PANTHER" id="PTHR11214:SF3">
    <property type="entry name" value="BETA-1,3-GALACTOSYLTRANSFERASE 6"/>
    <property type="match status" value="1"/>
</dbReference>
<evidence type="ECO:0000256" key="5">
    <source>
        <dbReference type="ARBA" id="ARBA00022676"/>
    </source>
</evidence>
<dbReference type="Pfam" id="PF01762">
    <property type="entry name" value="Galactosyl_T"/>
    <property type="match status" value="1"/>
</dbReference>
<dbReference type="PROSITE" id="PS51304">
    <property type="entry name" value="GALECTIN"/>
    <property type="match status" value="1"/>
</dbReference>
<dbReference type="InterPro" id="IPR001079">
    <property type="entry name" value="Galectin_CRD"/>
</dbReference>
<evidence type="ECO:0000259" key="13">
    <source>
        <dbReference type="PROSITE" id="PS51304"/>
    </source>
</evidence>
<evidence type="ECO:0000256" key="4">
    <source>
        <dbReference type="ARBA" id="ARBA00008661"/>
    </source>
</evidence>
<comment type="cofactor">
    <cofactor evidence="1">
        <name>Mn(2+)</name>
        <dbReference type="ChEBI" id="CHEBI:29035"/>
    </cofactor>
</comment>
<comment type="similarity">
    <text evidence="4">Belongs to the glycosyltransferase 31 family.</text>
</comment>
<evidence type="ECO:0000256" key="6">
    <source>
        <dbReference type="ARBA" id="ARBA00022679"/>
    </source>
</evidence>
<dbReference type="Proteomes" id="UP001327560">
    <property type="component" value="Chromosome 5"/>
</dbReference>
<dbReference type="PANTHER" id="PTHR11214">
    <property type="entry name" value="BETA-1,3-N-ACETYLGLUCOSAMINYLTRANSFERASE"/>
    <property type="match status" value="1"/>
</dbReference>
<dbReference type="GO" id="GO:0000139">
    <property type="term" value="C:Golgi membrane"/>
    <property type="evidence" value="ECO:0007669"/>
    <property type="project" value="UniProtKB-SubCell"/>
</dbReference>
<keyword evidence="15" id="KW-1185">Reference proteome</keyword>
<accession>A0AAQ3QCZ7</accession>
<evidence type="ECO:0000256" key="9">
    <source>
        <dbReference type="ARBA" id="ARBA00022989"/>
    </source>
</evidence>
<dbReference type="Gene3D" id="3.90.550.50">
    <property type="match status" value="1"/>
</dbReference>
<evidence type="ECO:0000313" key="14">
    <source>
        <dbReference type="EMBL" id="WOL06374.1"/>
    </source>
</evidence>
<dbReference type="InterPro" id="IPR013320">
    <property type="entry name" value="ConA-like_dom_sf"/>
</dbReference>
<keyword evidence="6" id="KW-0808">Transferase</keyword>
<dbReference type="SMART" id="SM00908">
    <property type="entry name" value="Gal-bind_lectin"/>
    <property type="match status" value="1"/>
</dbReference>
<keyword evidence="12" id="KW-0464">Manganese</keyword>
<dbReference type="AlphaFoldDB" id="A0AAQ3QCZ7"/>
<protein>
    <submittedName>
        <fullName evidence="14">Hydroxyproline O-galactosyltransferase</fullName>
    </submittedName>
</protein>
<proteinExistence type="inferred from homology"/>
<keyword evidence="9" id="KW-1133">Transmembrane helix</keyword>
<organism evidence="14 15">
    <name type="scientific">Canna indica</name>
    <name type="common">Indian-shot</name>
    <dbReference type="NCBI Taxonomy" id="4628"/>
    <lineage>
        <taxon>Eukaryota</taxon>
        <taxon>Viridiplantae</taxon>
        <taxon>Streptophyta</taxon>
        <taxon>Embryophyta</taxon>
        <taxon>Tracheophyta</taxon>
        <taxon>Spermatophyta</taxon>
        <taxon>Magnoliopsida</taxon>
        <taxon>Liliopsida</taxon>
        <taxon>Zingiberales</taxon>
        <taxon>Cannaceae</taxon>
        <taxon>Canna</taxon>
    </lineage>
</organism>
<keyword evidence="10" id="KW-0333">Golgi apparatus</keyword>
<keyword evidence="11" id="KW-0472">Membrane</keyword>
<keyword evidence="7" id="KW-0812">Transmembrane</keyword>
<evidence type="ECO:0000256" key="10">
    <source>
        <dbReference type="ARBA" id="ARBA00023034"/>
    </source>
</evidence>
<evidence type="ECO:0000256" key="3">
    <source>
        <dbReference type="ARBA" id="ARBA00004922"/>
    </source>
</evidence>
<evidence type="ECO:0000256" key="11">
    <source>
        <dbReference type="ARBA" id="ARBA00023136"/>
    </source>
</evidence>
<dbReference type="GO" id="GO:1901137">
    <property type="term" value="P:carbohydrate derivative biosynthetic process"/>
    <property type="evidence" value="ECO:0007669"/>
    <property type="project" value="UniProtKB-ARBA"/>
</dbReference>
<comment type="pathway">
    <text evidence="3">Protein modification; protein glycosylation.</text>
</comment>
<evidence type="ECO:0000256" key="8">
    <source>
        <dbReference type="ARBA" id="ARBA00022968"/>
    </source>
</evidence>
<evidence type="ECO:0000256" key="7">
    <source>
        <dbReference type="ARBA" id="ARBA00022692"/>
    </source>
</evidence>
<comment type="subcellular location">
    <subcellularLocation>
        <location evidence="2">Golgi apparatus membrane</location>
        <topology evidence="2">Single-pass type II membrane protein</topology>
    </subcellularLocation>
</comment>
<dbReference type="GO" id="GO:0030246">
    <property type="term" value="F:carbohydrate binding"/>
    <property type="evidence" value="ECO:0007669"/>
    <property type="project" value="InterPro"/>
</dbReference>
<dbReference type="Gene3D" id="2.60.120.200">
    <property type="match status" value="1"/>
</dbReference>
<dbReference type="GO" id="GO:0008378">
    <property type="term" value="F:galactosyltransferase activity"/>
    <property type="evidence" value="ECO:0007669"/>
    <property type="project" value="UniProtKB-ARBA"/>
</dbReference>
<keyword evidence="8" id="KW-0735">Signal-anchor</keyword>